<organism evidence="1 2">
    <name type="scientific">Neophaeococcomyces mojaviensis</name>
    <dbReference type="NCBI Taxonomy" id="3383035"/>
    <lineage>
        <taxon>Eukaryota</taxon>
        <taxon>Fungi</taxon>
        <taxon>Dikarya</taxon>
        <taxon>Ascomycota</taxon>
        <taxon>Pezizomycotina</taxon>
        <taxon>Eurotiomycetes</taxon>
        <taxon>Chaetothyriomycetidae</taxon>
        <taxon>Chaetothyriales</taxon>
        <taxon>Chaetothyriales incertae sedis</taxon>
        <taxon>Neophaeococcomyces</taxon>
    </lineage>
</organism>
<evidence type="ECO:0000313" key="2">
    <source>
        <dbReference type="Proteomes" id="UP001172386"/>
    </source>
</evidence>
<protein>
    <submittedName>
        <fullName evidence="1">Uncharacterized protein</fullName>
    </submittedName>
</protein>
<accession>A0ACC3A0P5</accession>
<keyword evidence="2" id="KW-1185">Reference proteome</keyword>
<dbReference type="Proteomes" id="UP001172386">
    <property type="component" value="Unassembled WGS sequence"/>
</dbReference>
<gene>
    <name evidence="1" type="ORF">H2198_007349</name>
</gene>
<evidence type="ECO:0000313" key="1">
    <source>
        <dbReference type="EMBL" id="KAJ9653453.1"/>
    </source>
</evidence>
<proteinExistence type="predicted"/>
<comment type="caution">
    <text evidence="1">The sequence shown here is derived from an EMBL/GenBank/DDBJ whole genome shotgun (WGS) entry which is preliminary data.</text>
</comment>
<sequence>MASHGEFDYASSGLLDDSYIPVARKSEPGPPWRLPNRDVSPPTDDEGKSSPRLQSAPLRSSRIFREQQERISSQVVAHREKVSSAKVSQQRAATSPTERPQPLPSRRDVSPPDSILSPKIVKAPAPSRLIPSTSRVVLAIDYGTTYTGCAIARTDTGHANLSEIEVLQSWQGGNQAKVRTVISYAKSATGETQWGSNISDGSPAMVNTKLELEPQPSRKDELELTWYLLKGTGNLAFEHLKKIGPNPAYSSKQPREIVQDYLTHICQSVLRPGAFSRVDLTEAIKNNIPLDIIITVPAKWSTQATDATFKAIRGAGFNRTNFPNLNDTILVSEPEAAAFFAIRDHQSTSKVDLRPGDCFIVCDAGGGTVDVVSFQVKKTEPYLELERATDPDSAKCGSAFVDTAFKSWLRDALSMEAYVRLDPLNGRDRLSVHAVESGSMRDLIKDFIARKHQFSEDSSDIKLDLPNPLNQLDMEGRVKQGELVIYRITAVVQGAVIYGIEKSRYQDVKYMSAIMDSYAIKIDGRFEWLIRKGDLVMSSEKRRIQSKFFSVPLKSCPSRKYEIALYHYKKRDEDDDNVPSLWENGQYDVEPVGVVKCDFNDIVGRASGQPARDARVGPLSVCLELSEHSLTLEVLHKKTVLRGAHLEISIRTDAQRSGGGQAERDWRREF</sequence>
<reference evidence="1" key="1">
    <citation type="submission" date="2022-10" db="EMBL/GenBank/DDBJ databases">
        <title>Culturing micro-colonial fungi from biological soil crusts in the Mojave desert and describing Neophaeococcomyces mojavensis, and introducing the new genera and species Taxawa tesnikishii.</title>
        <authorList>
            <person name="Kurbessoian T."/>
            <person name="Stajich J.E."/>
        </authorList>
    </citation>
    <scope>NUCLEOTIDE SEQUENCE</scope>
    <source>
        <strain evidence="1">JES_112</strain>
    </source>
</reference>
<dbReference type="EMBL" id="JAPDRQ010000153">
    <property type="protein sequence ID" value="KAJ9653453.1"/>
    <property type="molecule type" value="Genomic_DNA"/>
</dbReference>
<name>A0ACC3A0P5_9EURO</name>